<dbReference type="AlphaFoldDB" id="A0A7J5AGI1"/>
<protein>
    <submittedName>
        <fullName evidence="4">T9SS type A sorting domain-containing protein</fullName>
    </submittedName>
</protein>
<dbReference type="OrthoDB" id="9803752at2"/>
<dbReference type="Pfam" id="PF08757">
    <property type="entry name" value="CotH"/>
    <property type="match status" value="1"/>
</dbReference>
<dbReference type="InterPro" id="IPR001322">
    <property type="entry name" value="Lamin_tail_dom"/>
</dbReference>
<dbReference type="PANTHER" id="PTHR40050:SF1">
    <property type="entry name" value="INNER SPORE COAT PROTEIN H"/>
    <property type="match status" value="1"/>
</dbReference>
<proteinExistence type="predicted"/>
<evidence type="ECO:0000256" key="1">
    <source>
        <dbReference type="ARBA" id="ARBA00022729"/>
    </source>
</evidence>
<evidence type="ECO:0000259" key="3">
    <source>
        <dbReference type="Pfam" id="PF18962"/>
    </source>
</evidence>
<dbReference type="InterPro" id="IPR036415">
    <property type="entry name" value="Lamin_tail_dom_sf"/>
</dbReference>
<keyword evidence="5" id="KW-1185">Reference proteome</keyword>
<evidence type="ECO:0000313" key="5">
    <source>
        <dbReference type="Proteomes" id="UP000490922"/>
    </source>
</evidence>
<dbReference type="SUPFAM" id="SSF74853">
    <property type="entry name" value="Lamin A/C globular tail domain"/>
    <property type="match status" value="1"/>
</dbReference>
<gene>
    <name evidence="4" type="ORF">F6464_04560</name>
</gene>
<dbReference type="Gene3D" id="2.60.40.1260">
    <property type="entry name" value="Lamin Tail domain"/>
    <property type="match status" value="1"/>
</dbReference>
<evidence type="ECO:0000313" key="4">
    <source>
        <dbReference type="EMBL" id="KAB1156630.1"/>
    </source>
</evidence>
<sequence>MSFLLSLFKIIKFMLKNHPNKFSIVSIIFLVFLQTKSFSQVQLTDSNLPIIIINVDVDPITNEPFAITSDPKTLATMKIIKRPDGSRNYLTDENTTPFLNYNGRIKIDLRGSSSQELPKKPYGFTTLKVDNVSNNNVSILGMPSENDWVLNSLAFDPSLIRDVLSYDMSRKLGNYASRTEYCEVILNGDYKGLYVLQEKIKANENRVNVSKIEKTDNTSINLTGGYITKSDRANIGASPTWIIEETNFIHVLPKPENATVEQTEYIKGEFERFGDNLYKYDLENGFQTIIDVPSFVDFMLVNELTSNADAYQYSTFFHKDRGGKLRAGPIWDLNLTFGSTFTNSSDVDQWQFSNANKTGPWFWAGLFDNRTFPCYFSRRWNELIQPSKPFNLDVLSSFIDNTLSYISEAIPRENERWGTLENHAIDVVKIKAFLAERITWITNNIGPYANCSNVEVPPLVITKLNYNPMTSVEFPISSDLEFIAIKNTGTETINLSGVYLKQLGTSYQFPFNSTIDTNETIYLSGNLNTFQRKYGFSAFGQYSRNLSNTSQNIVLADSYGNVIDAVEYFDTTPWPVEADGLGSYLQLVDTALDNNVASNWQSSSNVILSNKSFQNSSSIKLYPNPVTNALFIQSVKSIESIKVYNTFGSLVQNSLVNSDTFKMDLSSYSNGIYFITVYYDNGFMTRKIIKK</sequence>
<comment type="caution">
    <text evidence="4">The sequence shown here is derived from an EMBL/GenBank/DDBJ whole genome shotgun (WGS) entry which is preliminary data.</text>
</comment>
<dbReference type="NCBIfam" id="TIGR04183">
    <property type="entry name" value="Por_Secre_tail"/>
    <property type="match status" value="1"/>
</dbReference>
<reference evidence="4 5" key="1">
    <citation type="submission" date="2019-09" db="EMBL/GenBank/DDBJ databases">
        <title>Flavobacterium sp. nov., isolated from glacier ice.</title>
        <authorList>
            <person name="Liu Q."/>
        </authorList>
    </citation>
    <scope>NUCLEOTIDE SEQUENCE [LARGE SCALE GENOMIC DNA]</scope>
    <source>
        <strain evidence="4 5">NBRC 112527</strain>
    </source>
</reference>
<dbReference type="InterPro" id="IPR026444">
    <property type="entry name" value="Secre_tail"/>
</dbReference>
<dbReference type="EMBL" id="WAEM01000002">
    <property type="protein sequence ID" value="KAB1156630.1"/>
    <property type="molecule type" value="Genomic_DNA"/>
</dbReference>
<feature type="domain" description="Secretion system C-terminal sorting" evidence="3">
    <location>
        <begin position="621"/>
        <end position="689"/>
    </location>
</feature>
<evidence type="ECO:0000259" key="2">
    <source>
        <dbReference type="Pfam" id="PF00932"/>
    </source>
</evidence>
<dbReference type="Pfam" id="PF00932">
    <property type="entry name" value="LTD"/>
    <property type="match status" value="1"/>
</dbReference>
<name>A0A7J5AGI1_9FLAO</name>
<dbReference type="PANTHER" id="PTHR40050">
    <property type="entry name" value="INNER SPORE COAT PROTEIN H"/>
    <property type="match status" value="1"/>
</dbReference>
<dbReference type="Pfam" id="PF18962">
    <property type="entry name" value="Por_Secre_tail"/>
    <property type="match status" value="1"/>
</dbReference>
<feature type="domain" description="LTD" evidence="2">
    <location>
        <begin position="458"/>
        <end position="568"/>
    </location>
</feature>
<organism evidence="4 5">
    <name type="scientific">Flavobacterium luteum</name>
    <dbReference type="NCBI Taxonomy" id="2026654"/>
    <lineage>
        <taxon>Bacteria</taxon>
        <taxon>Pseudomonadati</taxon>
        <taxon>Bacteroidota</taxon>
        <taxon>Flavobacteriia</taxon>
        <taxon>Flavobacteriales</taxon>
        <taxon>Flavobacteriaceae</taxon>
        <taxon>Flavobacterium</taxon>
    </lineage>
</organism>
<accession>A0A7J5AGI1</accession>
<dbReference type="InterPro" id="IPR014867">
    <property type="entry name" value="Spore_coat_CotH_CotH2/3/7"/>
</dbReference>
<dbReference type="Proteomes" id="UP000490922">
    <property type="component" value="Unassembled WGS sequence"/>
</dbReference>
<keyword evidence="1" id="KW-0732">Signal</keyword>